<protein>
    <submittedName>
        <fullName evidence="2">Uncharacterized protein</fullName>
    </submittedName>
</protein>
<accession>A0AAE9EK84</accession>
<name>A0AAE9EK84_CAEBR</name>
<organism evidence="2 4">
    <name type="scientific">Caenorhabditis briggsae</name>
    <dbReference type="NCBI Taxonomy" id="6238"/>
    <lineage>
        <taxon>Eukaryota</taxon>
        <taxon>Metazoa</taxon>
        <taxon>Ecdysozoa</taxon>
        <taxon>Nematoda</taxon>
        <taxon>Chromadorea</taxon>
        <taxon>Rhabditida</taxon>
        <taxon>Rhabditina</taxon>
        <taxon>Rhabditomorpha</taxon>
        <taxon>Rhabditoidea</taxon>
        <taxon>Rhabditidae</taxon>
        <taxon>Peloderinae</taxon>
        <taxon>Caenorhabditis</taxon>
    </lineage>
</organism>
<dbReference type="Proteomes" id="UP000827892">
    <property type="component" value="Chromosome III"/>
</dbReference>
<proteinExistence type="predicted"/>
<keyword evidence="4" id="KW-1185">Reference proteome</keyword>
<gene>
    <name evidence="1" type="ORF">L3Y34_001505</name>
    <name evidence="2" type="ORF">L5515_004359</name>
</gene>
<reference evidence="2 4" key="1">
    <citation type="submission" date="2022-04" db="EMBL/GenBank/DDBJ databases">
        <title>Chromosome-level reference genomes for two strains of Caenorhabditis briggsae: an improved platform for comparative genomics.</title>
        <authorList>
            <person name="Stevens L."/>
            <person name="Andersen E."/>
        </authorList>
    </citation>
    <scope>NUCLEOTIDE SEQUENCE [LARGE SCALE GENOMIC DNA]</scope>
    <source>
        <strain evidence="2">VX34</strain>
        <tissue evidence="2">Whole-organism</tissue>
    </source>
</reference>
<evidence type="ECO:0000313" key="4">
    <source>
        <dbReference type="Proteomes" id="UP000829354"/>
    </source>
</evidence>
<dbReference type="EMBL" id="CP092622">
    <property type="protein sequence ID" value="UMM23850.1"/>
    <property type="molecule type" value="Genomic_DNA"/>
</dbReference>
<dbReference type="EMBL" id="CP090893">
    <property type="protein sequence ID" value="ULU01185.1"/>
    <property type="molecule type" value="Genomic_DNA"/>
</dbReference>
<reference evidence="1 3" key="2">
    <citation type="submission" date="2022-05" db="EMBL/GenBank/DDBJ databases">
        <title>Chromosome-level reference genomes for two strains of Caenorhabditis briggsae: an improved platform for comparative genomics.</title>
        <authorList>
            <person name="Stevens L."/>
            <person name="Andersen E.C."/>
        </authorList>
    </citation>
    <scope>NUCLEOTIDE SEQUENCE [LARGE SCALE GENOMIC DNA]</scope>
    <source>
        <strain evidence="1">QX1410_ONT</strain>
        <tissue evidence="1">Whole-organism</tissue>
    </source>
</reference>
<evidence type="ECO:0000313" key="1">
    <source>
        <dbReference type="EMBL" id="ULU01185.1"/>
    </source>
</evidence>
<sequence length="102" mass="11970">MLAFDGIPKHEVGELYTNPRDTGHFLHVMRKEVLKSPYGYGYIAKNGDHQAGTTAWHTGHNLPEPWYEYYFREAYYDDLTSHETSLDLDSDSYDPDYVHHHH</sequence>
<dbReference type="AlphaFoldDB" id="A0AAE9EK84"/>
<dbReference type="Proteomes" id="UP000829354">
    <property type="component" value="Chromosome III"/>
</dbReference>
<evidence type="ECO:0000313" key="3">
    <source>
        <dbReference type="Proteomes" id="UP000827892"/>
    </source>
</evidence>
<evidence type="ECO:0000313" key="2">
    <source>
        <dbReference type="EMBL" id="UMM23850.1"/>
    </source>
</evidence>